<reference evidence="2" key="1">
    <citation type="journal article" date="2021" name="New Phytol.">
        <title>Evolutionary innovations through gain and loss of genes in the ectomycorrhizal Boletales.</title>
        <authorList>
            <person name="Wu G."/>
            <person name="Miyauchi S."/>
            <person name="Morin E."/>
            <person name="Kuo A."/>
            <person name="Drula E."/>
            <person name="Varga T."/>
            <person name="Kohler A."/>
            <person name="Feng B."/>
            <person name="Cao Y."/>
            <person name="Lipzen A."/>
            <person name="Daum C."/>
            <person name="Hundley H."/>
            <person name="Pangilinan J."/>
            <person name="Johnson J."/>
            <person name="Barry K."/>
            <person name="LaButti K."/>
            <person name="Ng V."/>
            <person name="Ahrendt S."/>
            <person name="Min B."/>
            <person name="Choi I.G."/>
            <person name="Park H."/>
            <person name="Plett J.M."/>
            <person name="Magnuson J."/>
            <person name="Spatafora J.W."/>
            <person name="Nagy L.G."/>
            <person name="Henrissat B."/>
            <person name="Grigoriev I.V."/>
            <person name="Yang Z.L."/>
            <person name="Xu J."/>
            <person name="Martin F.M."/>
        </authorList>
    </citation>
    <scope>NUCLEOTIDE SEQUENCE</scope>
    <source>
        <strain evidence="2">KKN 215</strain>
    </source>
</reference>
<feature type="region of interest" description="Disordered" evidence="1">
    <location>
        <begin position="369"/>
        <end position="415"/>
    </location>
</feature>
<name>A0A8K0XJK7_9AGAR</name>
<evidence type="ECO:0000313" key="2">
    <source>
        <dbReference type="EMBL" id="KAH8069439.1"/>
    </source>
</evidence>
<dbReference type="Proteomes" id="UP000813824">
    <property type="component" value="Unassembled WGS sequence"/>
</dbReference>
<feature type="region of interest" description="Disordered" evidence="1">
    <location>
        <begin position="281"/>
        <end position="310"/>
    </location>
</feature>
<comment type="caution">
    <text evidence="2">The sequence shown here is derived from an EMBL/GenBank/DDBJ whole genome shotgun (WGS) entry which is preliminary data.</text>
</comment>
<keyword evidence="3" id="KW-1185">Reference proteome</keyword>
<dbReference type="AlphaFoldDB" id="A0A8K0XJK7"/>
<organism evidence="2 3">
    <name type="scientific">Cristinia sonorae</name>
    <dbReference type="NCBI Taxonomy" id="1940300"/>
    <lineage>
        <taxon>Eukaryota</taxon>
        <taxon>Fungi</taxon>
        <taxon>Dikarya</taxon>
        <taxon>Basidiomycota</taxon>
        <taxon>Agaricomycotina</taxon>
        <taxon>Agaricomycetes</taxon>
        <taxon>Agaricomycetidae</taxon>
        <taxon>Agaricales</taxon>
        <taxon>Pleurotineae</taxon>
        <taxon>Stephanosporaceae</taxon>
        <taxon>Cristinia</taxon>
    </lineage>
</organism>
<feature type="compositionally biased region" description="Polar residues" evidence="1">
    <location>
        <begin position="220"/>
        <end position="230"/>
    </location>
</feature>
<gene>
    <name evidence="2" type="ORF">BXZ70DRAFT_911720</name>
</gene>
<dbReference type="EMBL" id="JAEVFJ010000092">
    <property type="protein sequence ID" value="KAH8069439.1"/>
    <property type="molecule type" value="Genomic_DNA"/>
</dbReference>
<evidence type="ECO:0000313" key="3">
    <source>
        <dbReference type="Proteomes" id="UP000813824"/>
    </source>
</evidence>
<feature type="region of interest" description="Disordered" evidence="1">
    <location>
        <begin position="192"/>
        <end position="230"/>
    </location>
</feature>
<evidence type="ECO:0000256" key="1">
    <source>
        <dbReference type="SAM" id="MobiDB-lite"/>
    </source>
</evidence>
<proteinExistence type="predicted"/>
<accession>A0A8K0XJK7</accession>
<sequence length="415" mass="46149">MLIFEETSERYYLRVETPKDGQNVDDHQKCVSLHKETLKGSIPSIPLPVSQILKIQNPEHSWETLPDPDPEFVSLLLVEELLSYQIFKLKSWRGEPGTFWAEVWADDLAEACRKVGTREGRRRSPGMEATIGNTIATFLRECNELGKRKARALNIQQQMRSTNTTGAESDRECAPVPTASTRMSMVTREEALSAAQSKPKSLKKAPAQSPKLSVLPASSGGKSQRSADETFQFSPVTKSGRVGPPQIVPVKRSLPREHIYSTTCRLLTTRSGNTVPLFNYTARPTLPGAENNTANEWEEDTGNESMTTDTDALSDRLPAQVRKFKKVTIEGAKLPFAIGDPRPTSAARKRDLTEAEFLGDFENDSFEIQPTKAAHRSVPSQAGGSQHRRASQKAAKITPFVLAARREEEEEEEEE</sequence>
<protein>
    <submittedName>
        <fullName evidence="2">Uncharacterized protein</fullName>
    </submittedName>
</protein>